<evidence type="ECO:0000313" key="2">
    <source>
        <dbReference type="EMBL" id="MEQ3538770.1"/>
    </source>
</evidence>
<organism evidence="2 3">
    <name type="scientific">Pseudonocardia tropica</name>
    <dbReference type="NCBI Taxonomy" id="681289"/>
    <lineage>
        <taxon>Bacteria</taxon>
        <taxon>Bacillati</taxon>
        <taxon>Actinomycetota</taxon>
        <taxon>Actinomycetes</taxon>
        <taxon>Pseudonocardiales</taxon>
        <taxon>Pseudonocardiaceae</taxon>
        <taxon>Pseudonocardia</taxon>
    </lineage>
</organism>
<dbReference type="Proteomes" id="UP001464923">
    <property type="component" value="Unassembled WGS sequence"/>
</dbReference>
<keyword evidence="3" id="KW-1185">Reference proteome</keyword>
<proteinExistence type="predicted"/>
<keyword evidence="1" id="KW-0472">Membrane</keyword>
<keyword evidence="1" id="KW-0812">Transmembrane</keyword>
<comment type="caution">
    <text evidence="2">The sequence shown here is derived from an EMBL/GenBank/DDBJ whole genome shotgun (WGS) entry which is preliminary data.</text>
</comment>
<accession>A0ABV1JS60</accession>
<protein>
    <submittedName>
        <fullName evidence="2">Uncharacterized protein</fullName>
    </submittedName>
</protein>
<evidence type="ECO:0000256" key="1">
    <source>
        <dbReference type="SAM" id="Phobius"/>
    </source>
</evidence>
<dbReference type="EMBL" id="JBEDNP010000004">
    <property type="protein sequence ID" value="MEQ3538770.1"/>
    <property type="molecule type" value="Genomic_DNA"/>
</dbReference>
<name>A0ABV1JS60_9PSEU</name>
<keyword evidence="1" id="KW-1133">Transmembrane helix</keyword>
<sequence length="71" mass="7812">MPFTARLLMLWVIGFGTSLVVANGVSLRAGAWFVLFTALAVVALLSVEMYRVRGKEPCTPAQQQNRNIDTD</sequence>
<dbReference type="RefSeq" id="WP_345652758.1">
    <property type="nucleotide sequence ID" value="NZ_BAABLY010000082.1"/>
</dbReference>
<feature type="transmembrane region" description="Helical" evidence="1">
    <location>
        <begin position="32"/>
        <end position="50"/>
    </location>
</feature>
<evidence type="ECO:0000313" key="3">
    <source>
        <dbReference type="Proteomes" id="UP001464923"/>
    </source>
</evidence>
<reference evidence="2 3" key="1">
    <citation type="submission" date="2024-03" db="EMBL/GenBank/DDBJ databases">
        <title>Draft genome sequence of Pseudonocardia tropica JCM 19149.</title>
        <authorList>
            <person name="Butdee W."/>
            <person name="Duangmal K."/>
        </authorList>
    </citation>
    <scope>NUCLEOTIDE SEQUENCE [LARGE SCALE GENOMIC DNA]</scope>
    <source>
        <strain evidence="2 3">JCM 19149</strain>
    </source>
</reference>
<gene>
    <name evidence="2" type="ORF">WHI96_08050</name>
</gene>